<comment type="caution">
    <text evidence="1">The sequence shown here is derived from an EMBL/GenBank/DDBJ whole genome shotgun (WGS) entry which is preliminary data.</text>
</comment>
<dbReference type="AlphaFoldDB" id="A0AAV1L1F1"/>
<proteinExistence type="predicted"/>
<name>A0AAV1L1F1_9NEOP</name>
<accession>A0AAV1L1F1</accession>
<evidence type="ECO:0000313" key="1">
    <source>
        <dbReference type="EMBL" id="CAK1589103.1"/>
    </source>
</evidence>
<gene>
    <name evidence="1" type="ORF">PARMNEM_LOCUS9650</name>
</gene>
<protein>
    <submittedName>
        <fullName evidence="1">Uncharacterized protein</fullName>
    </submittedName>
</protein>
<evidence type="ECO:0000313" key="2">
    <source>
        <dbReference type="Proteomes" id="UP001314205"/>
    </source>
</evidence>
<dbReference type="Proteomes" id="UP001314205">
    <property type="component" value="Unassembled WGS sequence"/>
</dbReference>
<sequence>MTVNATKDLRINKFKVKRVTLPVKYKTFISNAKRISEIISNIDKNIVTNTSKSWRIMSKLTLTSGIRKEMRKNENKIPTFNKLQYSINKELKRNKHYQENKVNISNKYMNNNDISKSEEINTEESFLKTKTRKLKIITPKNEETHVKSPQSKRISLLYSKHSRLKYLANTIDNISDFGESDYLKEFIVVYIPLTNLEHVDKNSNSGRKNAVNDIRLRRGVIEEEISATTSSGFKYTAAESSLVDRLAFKNINV</sequence>
<keyword evidence="2" id="KW-1185">Reference proteome</keyword>
<dbReference type="EMBL" id="CAVLGL010000083">
    <property type="protein sequence ID" value="CAK1589103.1"/>
    <property type="molecule type" value="Genomic_DNA"/>
</dbReference>
<organism evidence="1 2">
    <name type="scientific">Parnassius mnemosyne</name>
    <name type="common">clouded apollo</name>
    <dbReference type="NCBI Taxonomy" id="213953"/>
    <lineage>
        <taxon>Eukaryota</taxon>
        <taxon>Metazoa</taxon>
        <taxon>Ecdysozoa</taxon>
        <taxon>Arthropoda</taxon>
        <taxon>Hexapoda</taxon>
        <taxon>Insecta</taxon>
        <taxon>Pterygota</taxon>
        <taxon>Neoptera</taxon>
        <taxon>Endopterygota</taxon>
        <taxon>Lepidoptera</taxon>
        <taxon>Glossata</taxon>
        <taxon>Ditrysia</taxon>
        <taxon>Papilionoidea</taxon>
        <taxon>Papilionidae</taxon>
        <taxon>Parnassiinae</taxon>
        <taxon>Parnassini</taxon>
        <taxon>Parnassius</taxon>
        <taxon>Driopa</taxon>
    </lineage>
</organism>
<reference evidence="1 2" key="1">
    <citation type="submission" date="2023-11" db="EMBL/GenBank/DDBJ databases">
        <authorList>
            <person name="Hedman E."/>
            <person name="Englund M."/>
            <person name="Stromberg M."/>
            <person name="Nyberg Akerstrom W."/>
            <person name="Nylinder S."/>
            <person name="Jareborg N."/>
            <person name="Kallberg Y."/>
            <person name="Kronander E."/>
        </authorList>
    </citation>
    <scope>NUCLEOTIDE SEQUENCE [LARGE SCALE GENOMIC DNA]</scope>
</reference>